<evidence type="ECO:0000313" key="2">
    <source>
        <dbReference type="EMBL" id="GJD98734.1"/>
    </source>
</evidence>
<reference evidence="2" key="1">
    <citation type="journal article" date="2021" name="Front. Microbiol.">
        <title>Comprehensive Comparative Genomics and Phenotyping of Methylobacterium Species.</title>
        <authorList>
            <person name="Alessa O."/>
            <person name="Ogura Y."/>
            <person name="Fujitani Y."/>
            <person name="Takami H."/>
            <person name="Hayashi T."/>
            <person name="Sahin N."/>
            <person name="Tani A."/>
        </authorList>
    </citation>
    <scope>NUCLEOTIDE SEQUENCE</scope>
    <source>
        <strain evidence="2">DSM 17168</strain>
    </source>
</reference>
<comment type="caution">
    <text evidence="2">The sequence shown here is derived from an EMBL/GenBank/DDBJ whole genome shotgun (WGS) entry which is preliminary data.</text>
</comment>
<dbReference type="EMBL" id="BPQQ01000006">
    <property type="protein sequence ID" value="GJD98734.1"/>
    <property type="molecule type" value="Genomic_DNA"/>
</dbReference>
<sequence>MKNHVVTALAVGVGLFPVVASAQYHEYGPRLHQRHEHVEIQPHGDHDHVRIRRHHGDHDHVRERIIEHRRYHHHDDD</sequence>
<evidence type="ECO:0000256" key="1">
    <source>
        <dbReference type="SAM" id="MobiDB-lite"/>
    </source>
</evidence>
<gene>
    <name evidence="2" type="ORF">GMJLKIPL_0645</name>
</gene>
<name>A0ABQ4S8D0_9HYPH</name>
<keyword evidence="3" id="KW-1185">Reference proteome</keyword>
<proteinExistence type="predicted"/>
<accession>A0ABQ4S8D0</accession>
<feature type="region of interest" description="Disordered" evidence="1">
    <location>
        <begin position="54"/>
        <end position="77"/>
    </location>
</feature>
<evidence type="ECO:0000313" key="3">
    <source>
        <dbReference type="Proteomes" id="UP001055153"/>
    </source>
</evidence>
<reference evidence="2" key="2">
    <citation type="submission" date="2021-08" db="EMBL/GenBank/DDBJ databases">
        <authorList>
            <person name="Tani A."/>
            <person name="Ola A."/>
            <person name="Ogura Y."/>
            <person name="Katsura K."/>
            <person name="Hayashi T."/>
        </authorList>
    </citation>
    <scope>NUCLEOTIDE SEQUENCE</scope>
    <source>
        <strain evidence="2">DSM 17168</strain>
    </source>
</reference>
<dbReference type="Proteomes" id="UP001055153">
    <property type="component" value="Unassembled WGS sequence"/>
</dbReference>
<organism evidence="2 3">
    <name type="scientific">Methylobacterium isbiliense</name>
    <dbReference type="NCBI Taxonomy" id="315478"/>
    <lineage>
        <taxon>Bacteria</taxon>
        <taxon>Pseudomonadati</taxon>
        <taxon>Pseudomonadota</taxon>
        <taxon>Alphaproteobacteria</taxon>
        <taxon>Hyphomicrobiales</taxon>
        <taxon>Methylobacteriaceae</taxon>
        <taxon>Methylobacterium</taxon>
    </lineage>
</organism>
<feature type="compositionally biased region" description="Basic and acidic residues" evidence="1">
    <location>
        <begin position="56"/>
        <end position="77"/>
    </location>
</feature>
<protein>
    <submittedName>
        <fullName evidence="2">Uncharacterized protein</fullName>
    </submittedName>
</protein>